<proteinExistence type="predicted"/>
<keyword evidence="11" id="KW-0456">Lyase</keyword>
<keyword evidence="7" id="KW-0520">NAD</keyword>
<dbReference type="InterPro" id="IPR036291">
    <property type="entry name" value="NAD(P)-bd_dom_sf"/>
</dbReference>
<evidence type="ECO:0000256" key="11">
    <source>
        <dbReference type="ARBA" id="ARBA00023239"/>
    </source>
</evidence>
<evidence type="ECO:0000259" key="13">
    <source>
        <dbReference type="Pfam" id="PF01370"/>
    </source>
</evidence>
<evidence type="ECO:0000313" key="14">
    <source>
        <dbReference type="EMBL" id="OJG00932.1"/>
    </source>
</evidence>
<dbReference type="GO" id="GO:0005737">
    <property type="term" value="C:cytoplasm"/>
    <property type="evidence" value="ECO:0007669"/>
    <property type="project" value="TreeGrafter"/>
</dbReference>
<dbReference type="Proteomes" id="UP000182661">
    <property type="component" value="Unassembled WGS sequence"/>
</dbReference>
<dbReference type="OrthoDB" id="9801785at2"/>
<dbReference type="InterPro" id="IPR001509">
    <property type="entry name" value="Epimerase_deHydtase"/>
</dbReference>
<dbReference type="Pfam" id="PF01370">
    <property type="entry name" value="Epimerase"/>
    <property type="match status" value="1"/>
</dbReference>
<dbReference type="GO" id="GO:0070403">
    <property type="term" value="F:NAD+ binding"/>
    <property type="evidence" value="ECO:0007669"/>
    <property type="project" value="InterPro"/>
</dbReference>
<dbReference type="EMBL" id="LSRP01000006">
    <property type="protein sequence ID" value="OJG00932.1"/>
    <property type="molecule type" value="Genomic_DNA"/>
</dbReference>
<keyword evidence="9" id="KW-0472">Membrane</keyword>
<comment type="caution">
    <text evidence="14">The sequence shown here is derived from an EMBL/GenBank/DDBJ whole genome shotgun (WGS) entry which is preliminary data.</text>
</comment>
<keyword evidence="5" id="KW-0735">Signal-anchor</keyword>
<keyword evidence="10" id="KW-0325">Glycoprotein</keyword>
<name>A0A657M231_9HYPH</name>
<dbReference type="PANTHER" id="PTHR43078:SF6">
    <property type="entry name" value="UDP-GLUCURONIC ACID DECARBOXYLASE 1"/>
    <property type="match status" value="1"/>
</dbReference>
<evidence type="ECO:0000256" key="10">
    <source>
        <dbReference type="ARBA" id="ARBA00023180"/>
    </source>
</evidence>
<evidence type="ECO:0000256" key="12">
    <source>
        <dbReference type="ARBA" id="ARBA00037859"/>
    </source>
</evidence>
<keyword evidence="6" id="KW-1133">Transmembrane helix</keyword>
<keyword evidence="3" id="KW-0812">Transmembrane</keyword>
<evidence type="ECO:0000256" key="7">
    <source>
        <dbReference type="ARBA" id="ARBA00023027"/>
    </source>
</evidence>
<organism evidence="14 15">
    <name type="scientific">Pararhizobium antarcticum</name>
    <dbReference type="NCBI Taxonomy" id="1798805"/>
    <lineage>
        <taxon>Bacteria</taxon>
        <taxon>Pseudomonadati</taxon>
        <taxon>Pseudomonadota</taxon>
        <taxon>Alphaproteobacteria</taxon>
        <taxon>Hyphomicrobiales</taxon>
        <taxon>Rhizobiaceae</taxon>
        <taxon>Rhizobium/Agrobacterium group</taxon>
        <taxon>Pararhizobium</taxon>
    </lineage>
</organism>
<protein>
    <submittedName>
        <fullName evidence="14">UDP-glucose 4-epimerase</fullName>
    </submittedName>
</protein>
<evidence type="ECO:0000256" key="6">
    <source>
        <dbReference type="ARBA" id="ARBA00022989"/>
    </source>
</evidence>
<evidence type="ECO:0000256" key="1">
    <source>
        <dbReference type="ARBA" id="ARBA00001911"/>
    </source>
</evidence>
<accession>A0A657M231</accession>
<keyword evidence="4" id="KW-0210">Decarboxylase</keyword>
<feature type="domain" description="NAD-dependent epimerase/dehydratase" evidence="13">
    <location>
        <begin position="3"/>
        <end position="225"/>
    </location>
</feature>
<evidence type="ECO:0000256" key="9">
    <source>
        <dbReference type="ARBA" id="ARBA00023136"/>
    </source>
</evidence>
<dbReference type="GO" id="GO:0042732">
    <property type="term" value="P:D-xylose metabolic process"/>
    <property type="evidence" value="ECO:0007669"/>
    <property type="project" value="InterPro"/>
</dbReference>
<sequence>MKVLISGGCGFIGSHIVDRLLKRSDIELCLVVDNLWTGRKDNLHHINDDRLKIEIRDVETFASDVLFDEIYHLASPASPPWYMAEPRRTIESNLIGALRLLDVLKPGGRFAFTSTSEVYGDPRVSPQPESYVGMVDCTGPRSSYDESKRCTESLLFETLRTKGLDLRVVRLFNVYGPRTRPDDGRAVSNFITQALAGKPLTVFGDGSQTRSWGYIDDIVDGLERYFWLDKIEYPGPLNIGNDREVPVLDVAKYIANLFGGRMIIQHPIPINDPTNRRPDLTLANKILPGWSCSVPYEEGVKRTVEWFREEMKLSKVG</sequence>
<evidence type="ECO:0000256" key="2">
    <source>
        <dbReference type="ARBA" id="ARBA00004323"/>
    </source>
</evidence>
<evidence type="ECO:0000256" key="5">
    <source>
        <dbReference type="ARBA" id="ARBA00022968"/>
    </source>
</evidence>
<gene>
    <name evidence="14" type="ORF">AX760_25100</name>
</gene>
<dbReference type="InterPro" id="IPR044516">
    <property type="entry name" value="UXS-like"/>
</dbReference>
<keyword evidence="8" id="KW-0333">Golgi apparatus</keyword>
<dbReference type="FunFam" id="3.40.50.720:FF:000065">
    <property type="entry name" value="UDP-glucuronic acid decarboxylase 1"/>
    <property type="match status" value="1"/>
</dbReference>
<evidence type="ECO:0000256" key="8">
    <source>
        <dbReference type="ARBA" id="ARBA00023034"/>
    </source>
</evidence>
<comment type="subcellular location">
    <subcellularLocation>
        <location evidence="2">Golgi apparatus membrane</location>
        <topology evidence="2">Single-pass type II membrane protein</topology>
    </subcellularLocation>
    <subcellularLocation>
        <location evidence="12">Golgi apparatus</location>
        <location evidence="12">Golgi stack membrane</location>
    </subcellularLocation>
</comment>
<dbReference type="AlphaFoldDB" id="A0A657M231"/>
<evidence type="ECO:0000256" key="4">
    <source>
        <dbReference type="ARBA" id="ARBA00022793"/>
    </source>
</evidence>
<dbReference type="SUPFAM" id="SSF51735">
    <property type="entry name" value="NAD(P)-binding Rossmann-fold domains"/>
    <property type="match status" value="1"/>
</dbReference>
<dbReference type="PANTHER" id="PTHR43078">
    <property type="entry name" value="UDP-GLUCURONIC ACID DECARBOXYLASE-RELATED"/>
    <property type="match status" value="1"/>
</dbReference>
<reference evidence="14 15" key="1">
    <citation type="submission" date="2016-02" db="EMBL/GenBank/DDBJ databases">
        <title>Genome sequencing of a beta-galactosidase producing bacteria Rhizobium sp. 59.</title>
        <authorList>
            <person name="Wang D."/>
            <person name="Kot W."/>
            <person name="Qin Y."/>
            <person name="Hansen L."/>
            <person name="Naqvi K."/>
            <person name="Rensing C."/>
        </authorList>
    </citation>
    <scope>NUCLEOTIDE SEQUENCE [LARGE SCALE GENOMIC DNA]</scope>
    <source>
        <strain evidence="14 15">59</strain>
    </source>
</reference>
<comment type="cofactor">
    <cofactor evidence="1">
        <name>NAD(+)</name>
        <dbReference type="ChEBI" id="CHEBI:57540"/>
    </cofactor>
</comment>
<dbReference type="Gene3D" id="3.40.50.720">
    <property type="entry name" value="NAD(P)-binding Rossmann-like Domain"/>
    <property type="match status" value="1"/>
</dbReference>
<keyword evidence="15" id="KW-1185">Reference proteome</keyword>
<dbReference type="GO" id="GO:0048040">
    <property type="term" value="F:UDP-glucuronate decarboxylase activity"/>
    <property type="evidence" value="ECO:0007669"/>
    <property type="project" value="TreeGrafter"/>
</dbReference>
<evidence type="ECO:0000313" key="15">
    <source>
        <dbReference type="Proteomes" id="UP000182661"/>
    </source>
</evidence>
<evidence type="ECO:0000256" key="3">
    <source>
        <dbReference type="ARBA" id="ARBA00022692"/>
    </source>
</evidence>